<evidence type="ECO:0000313" key="1">
    <source>
        <dbReference type="EMBL" id="DAE02185.1"/>
    </source>
</evidence>
<organism evidence="1">
    <name type="scientific">Myoviridae sp. ctiil21</name>
    <dbReference type="NCBI Taxonomy" id="2825153"/>
    <lineage>
        <taxon>Viruses</taxon>
        <taxon>Duplodnaviria</taxon>
        <taxon>Heunggongvirae</taxon>
        <taxon>Uroviricota</taxon>
        <taxon>Caudoviricetes</taxon>
    </lineage>
</organism>
<protein>
    <submittedName>
        <fullName evidence="1">Minor capsid protein</fullName>
    </submittedName>
</protein>
<dbReference type="EMBL" id="BK015343">
    <property type="protein sequence ID" value="DAE02185.1"/>
    <property type="molecule type" value="Genomic_DNA"/>
</dbReference>
<proteinExistence type="predicted"/>
<accession>A0A8S5P6W7</accession>
<reference evidence="1" key="1">
    <citation type="journal article" date="2021" name="Proc. Natl. Acad. Sci. U.S.A.">
        <title>A Catalog of Tens of Thousands of Viruses from Human Metagenomes Reveals Hidden Associations with Chronic Diseases.</title>
        <authorList>
            <person name="Tisza M.J."/>
            <person name="Buck C.B."/>
        </authorList>
    </citation>
    <scope>NUCLEOTIDE SEQUENCE</scope>
    <source>
        <strain evidence="1">Ctiil21</strain>
    </source>
</reference>
<name>A0A8S5P6W7_9CAUD</name>
<sequence>MAIDVSEIVHDPDFCTTFLVIKQSGTEWVRGVPRTKMQEITVEGIVQPSSSKDLELLDTADRVNGMKTFITDAVSLDVSDTEKTSDVCVWKGQRYKLIQTFDYAANGYYKAIGALLGEEESG</sequence>